<evidence type="ECO:0000313" key="4">
    <source>
        <dbReference type="Proteomes" id="UP001244297"/>
    </source>
</evidence>
<dbReference type="InterPro" id="IPR051317">
    <property type="entry name" value="Gfo/Idh/MocA_oxidoreduct"/>
</dbReference>
<dbReference type="Gene3D" id="3.30.360.10">
    <property type="entry name" value="Dihydrodipicolinate Reductase, domain 2"/>
    <property type="match status" value="1"/>
</dbReference>
<name>A0ABT8AKM9_9HYPH</name>
<dbReference type="SUPFAM" id="SSF51735">
    <property type="entry name" value="NAD(P)-binding Rossmann-fold domains"/>
    <property type="match status" value="1"/>
</dbReference>
<dbReference type="SUPFAM" id="SSF55347">
    <property type="entry name" value="Glyceraldehyde-3-phosphate dehydrogenase-like, C-terminal domain"/>
    <property type="match status" value="1"/>
</dbReference>
<dbReference type="RefSeq" id="WP_238291504.1">
    <property type="nucleotide sequence ID" value="NZ_BPQS01000039.1"/>
</dbReference>
<feature type="domain" description="GFO/IDH/MocA-like oxidoreductase" evidence="2">
    <location>
        <begin position="132"/>
        <end position="263"/>
    </location>
</feature>
<gene>
    <name evidence="3" type="ORF">QWZ18_07455</name>
</gene>
<reference evidence="4" key="1">
    <citation type="journal article" date="2019" name="Int. J. Syst. Evol. Microbiol.">
        <title>The Global Catalogue of Microorganisms (GCM) 10K type strain sequencing project: providing services to taxonomists for standard genome sequencing and annotation.</title>
        <authorList>
            <consortium name="The Broad Institute Genomics Platform"/>
            <consortium name="The Broad Institute Genome Sequencing Center for Infectious Disease"/>
            <person name="Wu L."/>
            <person name="Ma J."/>
        </authorList>
    </citation>
    <scope>NUCLEOTIDE SEQUENCE [LARGE SCALE GENOMIC DNA]</scope>
    <source>
        <strain evidence="4">CECT 7806</strain>
    </source>
</reference>
<evidence type="ECO:0000313" key="3">
    <source>
        <dbReference type="EMBL" id="MDN3570457.1"/>
    </source>
</evidence>
<evidence type="ECO:0000259" key="2">
    <source>
        <dbReference type="Pfam" id="PF22725"/>
    </source>
</evidence>
<organism evidence="3 4">
    <name type="scientific">Methylobacterium longum</name>
    <dbReference type="NCBI Taxonomy" id="767694"/>
    <lineage>
        <taxon>Bacteria</taxon>
        <taxon>Pseudomonadati</taxon>
        <taxon>Pseudomonadota</taxon>
        <taxon>Alphaproteobacteria</taxon>
        <taxon>Hyphomicrobiales</taxon>
        <taxon>Methylobacteriaceae</taxon>
        <taxon>Methylobacterium</taxon>
    </lineage>
</organism>
<sequence>MSAVRRIGLIGAGWVTQHHLKGWAALRGRAEVVAIADPSAEKREARARAFHVPHTYADAHDMLAAGGLDAVDVAAPRAVHAELVRLAADHGLPILCQKPLAPTFAEAEALVAAVQGRSRLMVHENWRFRTYYREIATWLRSGIIGRPFAARLELVTSGTLPDDAGHFPALERQPFMRDEARMLVAEVLIHHLDTLRMLLGPLQVAACTTSRTCPDLAGEDTALIQLAGAGELPVQVFATLAAHGAPPAAPDRLEILGPDGAIRLQGSELSMTGRETRLRTFDLAAAYEESYAATIAHFVDRLDDGAPFETAPADNLETLRLVEDCYRLAGRAEAR</sequence>
<dbReference type="Pfam" id="PF22725">
    <property type="entry name" value="GFO_IDH_MocA_C3"/>
    <property type="match status" value="1"/>
</dbReference>
<dbReference type="PANTHER" id="PTHR43708:SF8">
    <property type="entry name" value="OXIDOREDUCTASE"/>
    <property type="match status" value="1"/>
</dbReference>
<dbReference type="Pfam" id="PF01408">
    <property type="entry name" value="GFO_IDH_MocA"/>
    <property type="match status" value="1"/>
</dbReference>
<dbReference type="Gene3D" id="3.40.50.720">
    <property type="entry name" value="NAD(P)-binding Rossmann-like Domain"/>
    <property type="match status" value="1"/>
</dbReference>
<dbReference type="InterPro" id="IPR055170">
    <property type="entry name" value="GFO_IDH_MocA-like_dom"/>
</dbReference>
<evidence type="ECO:0000259" key="1">
    <source>
        <dbReference type="Pfam" id="PF01408"/>
    </source>
</evidence>
<comment type="caution">
    <text evidence="3">The sequence shown here is derived from an EMBL/GenBank/DDBJ whole genome shotgun (WGS) entry which is preliminary data.</text>
</comment>
<dbReference type="Proteomes" id="UP001244297">
    <property type="component" value="Unassembled WGS sequence"/>
</dbReference>
<dbReference type="InterPro" id="IPR036291">
    <property type="entry name" value="NAD(P)-bd_dom_sf"/>
</dbReference>
<feature type="domain" description="Gfo/Idh/MocA-like oxidoreductase N-terminal" evidence="1">
    <location>
        <begin position="6"/>
        <end position="120"/>
    </location>
</feature>
<dbReference type="PANTHER" id="PTHR43708">
    <property type="entry name" value="CONSERVED EXPRESSED OXIDOREDUCTASE (EUROFUNG)"/>
    <property type="match status" value="1"/>
</dbReference>
<proteinExistence type="predicted"/>
<dbReference type="InterPro" id="IPR000683">
    <property type="entry name" value="Gfo/Idh/MocA-like_OxRdtase_N"/>
</dbReference>
<dbReference type="EMBL" id="JAUFPT010000020">
    <property type="protein sequence ID" value="MDN3570457.1"/>
    <property type="molecule type" value="Genomic_DNA"/>
</dbReference>
<keyword evidence="4" id="KW-1185">Reference proteome</keyword>
<protein>
    <submittedName>
        <fullName evidence="3">Gfo/Idh/MocA family oxidoreductase</fullName>
    </submittedName>
</protein>
<accession>A0ABT8AKM9</accession>